<dbReference type="InterPro" id="IPR006674">
    <property type="entry name" value="HD_domain"/>
</dbReference>
<gene>
    <name evidence="2" type="ORF">OMAG_001882</name>
</gene>
<accession>A0A0F0CQG6</accession>
<dbReference type="Gene3D" id="1.10.3210.10">
    <property type="entry name" value="Hypothetical protein af1432"/>
    <property type="match status" value="2"/>
</dbReference>
<dbReference type="PANTHER" id="PTHR35795:SF1">
    <property type="entry name" value="BIS(5'-NUCLEOSYL)-TETRAPHOSPHATASE, SYMMETRICAL"/>
    <property type="match status" value="1"/>
</dbReference>
<reference evidence="2 3" key="1">
    <citation type="submission" date="2015-02" db="EMBL/GenBank/DDBJ databases">
        <title>Single-cell genomics of uncultivated deep-branching MTB reveals a conserved set of magnetosome genes.</title>
        <authorList>
            <person name="Kolinko S."/>
            <person name="Richter M."/>
            <person name="Glockner F.O."/>
            <person name="Brachmann A."/>
            <person name="Schuler D."/>
        </authorList>
    </citation>
    <scope>NUCLEOTIDE SEQUENCE [LARGE SCALE GENOMIC DNA]</scope>
    <source>
        <strain evidence="2">SKK-01</strain>
    </source>
</reference>
<keyword evidence="3" id="KW-1185">Reference proteome</keyword>
<dbReference type="PANTHER" id="PTHR35795">
    <property type="entry name" value="SLR1885 PROTEIN"/>
    <property type="match status" value="1"/>
</dbReference>
<sequence length="1213" mass="141725">MSKFLKKYFVKILSIFLSVCIYLTEVSIAEPLSRQYSTALQASTLITDNSDKAMFLVVTKYLWEAINNLEDKPENLNVGQIKNQISDLLYEIRNLKTIPENVKNIYENIHICQGPYSVSIIFDNFLLRFFNHNIREAEVLEKHLGSSYTKLSETEKGRYLSMQVFKENKSFQPKIPLTVTVKNEDKPAQSALQKNIEQKTEKQSAPKKLSILHVIRMSIIEWMKRVFSINYSVRDIEKNLKKYGWEIPKESRKDVIGLWEKIYGLYPSVLHGTAQHALRGALLGITIYSSLYKSKEKNFDELNNFITRALTHFIIASLAHDLGKGYGEIRVLTLKEGIFTQEEREMMKQHVEKSLEILQNSKIEIDEEVRQAILTHHPFYKGDMPKNTIDQILYIVDQIDARQDISRSYRKVDLINWNPNKIQEAFEEAINKKWISSEIYNVVTNLVKFKDPEYMKIVTSTYYIWDRQILFYILKDEKMAKEILRRINIKENLKLLKNYIGKHYDSFLLFIKKFLLLKYSTTDIERQLEKYGFKIPSDKRSEVINKWQRILNLYNPRVIMTKQHSIRGAMLAVLVYSRAQFKHKKSFEQINNIITAYLAHDLGKGDDELINLTLKKGIFSTEERKNMESHVGKSLEILHKAGITLNNTCFDAINSHHPCYGNKIPSTLEGQLIYLVDQIDARHNVSRPYRNRSLRAWDYEKILNVMTSDIYKGWIKKNLYNAVEGLITEKNTEYFSIITATYYPWQRFILKFILQYKNFSKWPAFLKIIFNWSEKLQKIPIMTKLLTSNDSESFKSDILKNLKVMKIQEISLWQIDNIVKVSKEKNSIEGKTWDTLFFNMINEGQDMNIAFWEDEHKDITAYMAFIFDGENAYIKFLAIPLSQKSPAHYNELTRDVFSYLRRFKTKNVNFVVAFGDSEMQELVEEIIKAKSLYKKYNKTFESEKWIYKFQLKKEYGRGNISVESRINQGEKDGPLVILPASNEIDPQIQEKWTGEKIKNNFSEIAPKLIEMMMAISKTKTNQDLQERFQLFIDEDIAGGVSEVLTKQIKKYLSALTAIKHNNNEISMFLKNLEITKGKLERVNQNNGSIPLSNIIVIADSNNIDKIQNTDKFGLFAGIDTSEYKNGNYYFPLPEIILFATAKYLSRDEKLLYEYYNNIPYSMSIEKMSSDELTNLFKNKTARFVIKLIPPARPFDTAIFSDIIAHVKDVLSKA</sequence>
<feature type="domain" description="HD/PDEase" evidence="1">
    <location>
        <begin position="562"/>
        <end position="691"/>
    </location>
</feature>
<name>A0A0F0CQG6_9BACT</name>
<organism evidence="2 3">
    <name type="scientific">Candidatus Omnitrophus magneticus</name>
    <dbReference type="NCBI Taxonomy" id="1609969"/>
    <lineage>
        <taxon>Bacteria</taxon>
        <taxon>Pseudomonadati</taxon>
        <taxon>Candidatus Omnitrophota</taxon>
        <taxon>Candidatus Omnitrophus</taxon>
    </lineage>
</organism>
<dbReference type="AlphaFoldDB" id="A0A0F0CQG6"/>
<feature type="domain" description="HD/PDEase" evidence="1">
    <location>
        <begin position="269"/>
        <end position="411"/>
    </location>
</feature>
<dbReference type="EMBL" id="JYNY01000379">
    <property type="protein sequence ID" value="KJJ84244.1"/>
    <property type="molecule type" value="Genomic_DNA"/>
</dbReference>
<dbReference type="SUPFAM" id="SSF109604">
    <property type="entry name" value="HD-domain/PDEase-like"/>
    <property type="match status" value="2"/>
</dbReference>
<evidence type="ECO:0000313" key="2">
    <source>
        <dbReference type="EMBL" id="KJJ84244.1"/>
    </source>
</evidence>
<dbReference type="Proteomes" id="UP000033428">
    <property type="component" value="Unassembled WGS sequence"/>
</dbReference>
<dbReference type="InterPro" id="IPR003607">
    <property type="entry name" value="HD/PDEase_dom"/>
</dbReference>
<protein>
    <submittedName>
        <fullName evidence="2">Secreted protein</fullName>
    </submittedName>
</protein>
<dbReference type="CDD" id="cd00077">
    <property type="entry name" value="HDc"/>
    <property type="match status" value="2"/>
</dbReference>
<evidence type="ECO:0000313" key="3">
    <source>
        <dbReference type="Proteomes" id="UP000033428"/>
    </source>
</evidence>
<proteinExistence type="predicted"/>
<dbReference type="SMART" id="SM00471">
    <property type="entry name" value="HDc"/>
    <property type="match status" value="2"/>
</dbReference>
<dbReference type="InterPro" id="IPR051094">
    <property type="entry name" value="Diverse_Catalytic_Enzymes"/>
</dbReference>
<comment type="caution">
    <text evidence="2">The sequence shown here is derived from an EMBL/GenBank/DDBJ whole genome shotgun (WGS) entry which is preliminary data.</text>
</comment>
<evidence type="ECO:0000259" key="1">
    <source>
        <dbReference type="SMART" id="SM00471"/>
    </source>
</evidence>
<dbReference type="Pfam" id="PF01966">
    <property type="entry name" value="HD"/>
    <property type="match status" value="2"/>
</dbReference>